<accession>A0A1R1YFZ3</accession>
<evidence type="ECO:0000256" key="2">
    <source>
        <dbReference type="ARBA" id="ARBA00006496"/>
    </source>
</evidence>
<dbReference type="EMBL" id="LSSN01000123">
    <property type="protein sequence ID" value="OMJ25725.1"/>
    <property type="molecule type" value="Genomic_DNA"/>
</dbReference>
<evidence type="ECO:0000313" key="10">
    <source>
        <dbReference type="Proteomes" id="UP000187283"/>
    </source>
</evidence>
<dbReference type="GO" id="GO:0005886">
    <property type="term" value="C:plasma membrane"/>
    <property type="evidence" value="ECO:0007669"/>
    <property type="project" value="TreeGrafter"/>
</dbReference>
<evidence type="ECO:0000256" key="5">
    <source>
        <dbReference type="ARBA" id="ARBA00023136"/>
    </source>
</evidence>
<dbReference type="InterPro" id="IPR028994">
    <property type="entry name" value="Integrin_alpha_N"/>
</dbReference>
<protein>
    <submittedName>
        <fullName evidence="9">T-cell immunomodulatory protein</fullName>
    </submittedName>
</protein>
<sequence length="552" mass="60977">MLLLYYFNDKNGKFEYGKSVLTGNGLSGDKLDFLPVNVVASDFGGTGRSDLVVMGLQADQSKESKDMGKLSVKLFNQIDTFSYDEGVEIAVFNQSQPVMFDFNGNLLLDFAGQMYNSSSSYLSIFENQNSSTDTPNTFNIINSLTGVDDKGNVLKPCRLSNPHSSAFVDLNGDCLSVCDTSPPSFQIWLNGRREINGTTNDDEQSSFSNFGNVVTGTLPIGTGQISFADMGDYDLDGYPDILVTTIRSDTPSKSKRGVIGNFWNQLFGSSNSSPGSNISGNTQIRLIQNSKQTSQSKDRRLFKKFDDRNSLSELSKLSNPTRAAFFDIDENGTLDILVNCLDAEGKPVIKAVYNNFDVASTFFMRASINPIILSNYTNASKKINYSNSYKEILGGNFKCLLSNGGRSFAMGVTQLPSNNYRALNLPFGHIGLGKFNNYIDKMYVGISSSKDFKALDDYPSQKKHKNSNNNQYIVDSLIPNSKLAIYPNWVKNTVQLRLFLSNGGNSVNSLLYGLVVTMTLLFAVVYGLDRLERNADLKEKQKEIHSINFDAL</sequence>
<reference evidence="9 10" key="1">
    <citation type="submission" date="2017-01" db="EMBL/GenBank/DDBJ databases">
        <authorList>
            <person name="Mah S.A."/>
            <person name="Swanson W.J."/>
            <person name="Moy G.W."/>
            <person name="Vacquier V.D."/>
        </authorList>
    </citation>
    <scope>NUCLEOTIDE SEQUENCE [LARGE SCALE GENOMIC DNA]</scope>
    <source>
        <strain evidence="9 10">GSMNP</strain>
    </source>
</reference>
<dbReference type="InterPro" id="IPR024881">
    <property type="entry name" value="Tip"/>
</dbReference>
<comment type="subcellular location">
    <subcellularLocation>
        <location evidence="1">Membrane</location>
        <topology evidence="1">Single-pass type I membrane protein</topology>
    </subcellularLocation>
</comment>
<evidence type="ECO:0000256" key="4">
    <source>
        <dbReference type="ARBA" id="ARBA00022989"/>
    </source>
</evidence>
<dbReference type="OrthoDB" id="10022113at2759"/>
<feature type="domain" description="T-cell immunomodulatory protein TIP C2" evidence="8">
    <location>
        <begin position="405"/>
        <end position="491"/>
    </location>
</feature>
<dbReference type="PANTHER" id="PTHR13412:SF0">
    <property type="entry name" value="T-CELL IMMUNOMODULATORY PROTEIN"/>
    <property type="match status" value="1"/>
</dbReference>
<organism evidence="9 10">
    <name type="scientific">Smittium culicis</name>
    <dbReference type="NCBI Taxonomy" id="133412"/>
    <lineage>
        <taxon>Eukaryota</taxon>
        <taxon>Fungi</taxon>
        <taxon>Fungi incertae sedis</taxon>
        <taxon>Zoopagomycota</taxon>
        <taxon>Kickxellomycotina</taxon>
        <taxon>Harpellomycetes</taxon>
        <taxon>Harpellales</taxon>
        <taxon>Legeriomycetaceae</taxon>
        <taxon>Smittium</taxon>
    </lineage>
</organism>
<keyword evidence="3 7" id="KW-0812">Transmembrane</keyword>
<evidence type="ECO:0000256" key="3">
    <source>
        <dbReference type="ARBA" id="ARBA00022692"/>
    </source>
</evidence>
<name>A0A1R1YFZ3_9FUNG</name>
<dbReference type="Pfam" id="PF23122">
    <property type="entry name" value="C2_ITFG1"/>
    <property type="match status" value="1"/>
</dbReference>
<evidence type="ECO:0000256" key="7">
    <source>
        <dbReference type="SAM" id="Phobius"/>
    </source>
</evidence>
<proteinExistence type="inferred from homology"/>
<dbReference type="InterPro" id="IPR057089">
    <property type="entry name" value="C2_TIP"/>
</dbReference>
<evidence type="ECO:0000313" key="9">
    <source>
        <dbReference type="EMBL" id="OMJ25725.1"/>
    </source>
</evidence>
<keyword evidence="6" id="KW-0325">Glycoprotein</keyword>
<evidence type="ECO:0000256" key="6">
    <source>
        <dbReference type="ARBA" id="ARBA00023180"/>
    </source>
</evidence>
<evidence type="ECO:0000256" key="1">
    <source>
        <dbReference type="ARBA" id="ARBA00004479"/>
    </source>
</evidence>
<gene>
    <name evidence="9" type="ORF">AYI70_g703</name>
</gene>
<dbReference type="AlphaFoldDB" id="A0A1R1YFZ3"/>
<dbReference type="SUPFAM" id="SSF69318">
    <property type="entry name" value="Integrin alpha N-terminal domain"/>
    <property type="match status" value="1"/>
</dbReference>
<feature type="transmembrane region" description="Helical" evidence="7">
    <location>
        <begin position="510"/>
        <end position="528"/>
    </location>
</feature>
<keyword evidence="10" id="KW-1185">Reference proteome</keyword>
<keyword evidence="4 7" id="KW-1133">Transmembrane helix</keyword>
<dbReference type="PANTHER" id="PTHR13412">
    <property type="entry name" value="T-CELL IMMUNOMODULATORY PROTEIN HOMOLOG"/>
    <property type="match status" value="1"/>
</dbReference>
<comment type="caution">
    <text evidence="9">The sequence shown here is derived from an EMBL/GenBank/DDBJ whole genome shotgun (WGS) entry which is preliminary data.</text>
</comment>
<comment type="similarity">
    <text evidence="2">Belongs to the TIP family.</text>
</comment>
<dbReference type="Proteomes" id="UP000187283">
    <property type="component" value="Unassembled WGS sequence"/>
</dbReference>
<keyword evidence="5 7" id="KW-0472">Membrane</keyword>
<evidence type="ECO:0000259" key="8">
    <source>
        <dbReference type="Pfam" id="PF23122"/>
    </source>
</evidence>